<keyword evidence="11" id="KW-1185">Reference proteome</keyword>
<evidence type="ECO:0000256" key="2">
    <source>
        <dbReference type="ARBA" id="ARBA00022485"/>
    </source>
</evidence>
<dbReference type="EMBL" id="JAQNDO010000001">
    <property type="protein sequence ID" value="MDC0740511.1"/>
    <property type="molecule type" value="Genomic_DNA"/>
</dbReference>
<reference evidence="10 11" key="1">
    <citation type="submission" date="2022-11" db="EMBL/GenBank/DDBJ databases">
        <title>Minimal conservation of predation-associated metabolite biosynthetic gene clusters underscores biosynthetic potential of Myxococcota including descriptions for ten novel species: Archangium lansinium sp. nov., Myxococcus landrumus sp. nov., Nannocystis bai.</title>
        <authorList>
            <person name="Ahearne A."/>
            <person name="Stevens C."/>
            <person name="Dowd S."/>
        </authorList>
    </citation>
    <scope>NUCLEOTIDE SEQUENCE [LARGE SCALE GENOMIC DNA]</scope>
    <source>
        <strain evidence="10 11">RJM3</strain>
    </source>
</reference>
<dbReference type="SFLD" id="SFLDG01067">
    <property type="entry name" value="SPASM/twitch_domain_containing"/>
    <property type="match status" value="1"/>
</dbReference>
<evidence type="ECO:0000256" key="5">
    <source>
        <dbReference type="ARBA" id="ARBA00023004"/>
    </source>
</evidence>
<evidence type="ECO:0000256" key="7">
    <source>
        <dbReference type="ARBA" id="ARBA00023118"/>
    </source>
</evidence>
<dbReference type="SFLD" id="SFLDS00029">
    <property type="entry name" value="Radical_SAM"/>
    <property type="match status" value="1"/>
</dbReference>
<sequence>MPPSVNYHLWKPCNMRCRHCFATFDDIAATDLPRGHLPRADSIRVVELLAERFRKITFAGGEPTLCPWLPELIRVAKERGAVTMLVTNGTRLADEVLASLQGRLDWLTLSIDSASEDTHVALGRAVRGNAIPTTRYVEMIERARALGMRIKVNTVVTALHADEDMSDLILALRPERWKVLRVLPIDGQNAGRVEPLLCTAEVFRAFVARHERVQERGITLVPEDHEDILGSYAMVDPAGRFFDDMDSVHHYGRPILDVGLEAAWDSVRFSLARFQGRGGDYAF</sequence>
<comment type="caution">
    <text evidence="10">The sequence shown here is derived from an EMBL/GenBank/DDBJ whole genome shotgun (WGS) entry which is preliminary data.</text>
</comment>
<keyword evidence="3" id="KW-0949">S-adenosyl-L-methionine</keyword>
<protein>
    <recommendedName>
        <fullName evidence="8">S-adenosylmethionine-dependent nucleotide dehydratase</fullName>
    </recommendedName>
</protein>
<comment type="cofactor">
    <cofactor evidence="1">
        <name>[4Fe-4S] cluster</name>
        <dbReference type="ChEBI" id="CHEBI:49883"/>
    </cofactor>
</comment>
<evidence type="ECO:0000259" key="9">
    <source>
        <dbReference type="PROSITE" id="PS51918"/>
    </source>
</evidence>
<dbReference type="Gene3D" id="3.20.20.70">
    <property type="entry name" value="Aldolase class I"/>
    <property type="match status" value="1"/>
</dbReference>
<dbReference type="SFLD" id="SFLDG01088">
    <property type="entry name" value="antiviral_proteins"/>
    <property type="match status" value="1"/>
</dbReference>
<dbReference type="InterPro" id="IPR013785">
    <property type="entry name" value="Aldolase_TIM"/>
</dbReference>
<evidence type="ECO:0000256" key="1">
    <source>
        <dbReference type="ARBA" id="ARBA00001966"/>
    </source>
</evidence>
<keyword evidence="6" id="KW-0411">Iron-sulfur</keyword>
<evidence type="ECO:0000256" key="6">
    <source>
        <dbReference type="ARBA" id="ARBA00023014"/>
    </source>
</evidence>
<feature type="domain" description="Radical SAM core" evidence="9">
    <location>
        <begin position="1"/>
        <end position="216"/>
    </location>
</feature>
<dbReference type="SUPFAM" id="SSF102114">
    <property type="entry name" value="Radical SAM enzymes"/>
    <property type="match status" value="1"/>
</dbReference>
<dbReference type="Proteomes" id="UP001221411">
    <property type="component" value="Unassembled WGS sequence"/>
</dbReference>
<proteinExistence type="predicted"/>
<dbReference type="PROSITE" id="PS51918">
    <property type="entry name" value="RADICAL_SAM"/>
    <property type="match status" value="1"/>
</dbReference>
<dbReference type="PANTHER" id="PTHR21339:SF0">
    <property type="entry name" value="S-ADENOSYLMETHIONINE-DEPENDENT NUCLEOTIDE DEHYDRATASE RSAD2"/>
    <property type="match status" value="1"/>
</dbReference>
<dbReference type="Pfam" id="PF04055">
    <property type="entry name" value="Radical_SAM"/>
    <property type="match status" value="1"/>
</dbReference>
<evidence type="ECO:0000256" key="4">
    <source>
        <dbReference type="ARBA" id="ARBA00022723"/>
    </source>
</evidence>
<dbReference type="CDD" id="cd01335">
    <property type="entry name" value="Radical_SAM"/>
    <property type="match status" value="1"/>
</dbReference>
<name>A0ABT5EFE9_9BACT</name>
<evidence type="ECO:0000256" key="3">
    <source>
        <dbReference type="ARBA" id="ARBA00022691"/>
    </source>
</evidence>
<accession>A0ABT5EFE9</accession>
<keyword evidence="2" id="KW-0004">4Fe-4S</keyword>
<keyword evidence="7" id="KW-0051">Antiviral defense</keyword>
<dbReference type="InterPro" id="IPR007197">
    <property type="entry name" value="rSAM"/>
</dbReference>
<evidence type="ECO:0000256" key="8">
    <source>
        <dbReference type="ARBA" id="ARBA00039667"/>
    </source>
</evidence>
<dbReference type="InterPro" id="IPR051196">
    <property type="entry name" value="RSAD2/Viperin_antiviral"/>
</dbReference>
<dbReference type="PANTHER" id="PTHR21339">
    <property type="entry name" value="RADICAL S-ADENOSYL METHIONINE DOMAIN-CONTAINING PROTEIN 2"/>
    <property type="match status" value="1"/>
</dbReference>
<organism evidence="10 11">
    <name type="scientific">Polyangium mundeleinium</name>
    <dbReference type="NCBI Taxonomy" id="2995306"/>
    <lineage>
        <taxon>Bacteria</taxon>
        <taxon>Pseudomonadati</taxon>
        <taxon>Myxococcota</taxon>
        <taxon>Polyangia</taxon>
        <taxon>Polyangiales</taxon>
        <taxon>Polyangiaceae</taxon>
        <taxon>Polyangium</taxon>
    </lineage>
</organism>
<dbReference type="InterPro" id="IPR006638">
    <property type="entry name" value="Elp3/MiaA/NifB-like_rSAM"/>
</dbReference>
<dbReference type="SMART" id="SM00729">
    <property type="entry name" value="Elp3"/>
    <property type="match status" value="1"/>
</dbReference>
<evidence type="ECO:0000313" key="11">
    <source>
        <dbReference type="Proteomes" id="UP001221411"/>
    </source>
</evidence>
<evidence type="ECO:0000313" key="10">
    <source>
        <dbReference type="EMBL" id="MDC0740511.1"/>
    </source>
</evidence>
<dbReference type="RefSeq" id="WP_271915712.1">
    <property type="nucleotide sequence ID" value="NZ_JAQNDO010000001.1"/>
</dbReference>
<gene>
    <name evidence="10" type="ORF">POL67_04085</name>
</gene>
<dbReference type="InterPro" id="IPR058240">
    <property type="entry name" value="rSAM_sf"/>
</dbReference>
<keyword evidence="5" id="KW-0408">Iron</keyword>
<dbReference type="NCBIfam" id="NF038283">
    <property type="entry name" value="viperin_w_prok"/>
    <property type="match status" value="1"/>
</dbReference>
<keyword evidence="4" id="KW-0479">Metal-binding</keyword>